<dbReference type="PANTHER" id="PTHR12455">
    <property type="entry name" value="NUCLEOLAR COMPLEX PROTEIN 4"/>
    <property type="match status" value="1"/>
</dbReference>
<organism evidence="4 5">
    <name type="scientific">Tetradesmus obliquus</name>
    <name type="common">Green alga</name>
    <name type="synonym">Acutodesmus obliquus</name>
    <dbReference type="NCBI Taxonomy" id="3088"/>
    <lineage>
        <taxon>Eukaryota</taxon>
        <taxon>Viridiplantae</taxon>
        <taxon>Chlorophyta</taxon>
        <taxon>core chlorophytes</taxon>
        <taxon>Chlorophyceae</taxon>
        <taxon>CS clade</taxon>
        <taxon>Sphaeropleales</taxon>
        <taxon>Scenedesmaceae</taxon>
        <taxon>Tetradesmus</taxon>
    </lineage>
</organism>
<dbReference type="Proteomes" id="UP000256970">
    <property type="component" value="Unassembled WGS sequence"/>
</dbReference>
<dbReference type="STRING" id="3088.A0A383VGH6"/>
<reference evidence="4 5" key="1">
    <citation type="submission" date="2016-10" db="EMBL/GenBank/DDBJ databases">
        <authorList>
            <person name="Cai Z."/>
        </authorList>
    </citation>
    <scope>NUCLEOTIDE SEQUENCE [LARGE SCALE GENOMIC DNA]</scope>
</reference>
<accession>A0A383VGH6</accession>
<evidence type="ECO:0000256" key="1">
    <source>
        <dbReference type="ARBA" id="ARBA00007797"/>
    </source>
</evidence>
<dbReference type="Pfam" id="PF03914">
    <property type="entry name" value="CBF"/>
    <property type="match status" value="1"/>
</dbReference>
<dbReference type="GO" id="GO:0042254">
    <property type="term" value="P:ribosome biogenesis"/>
    <property type="evidence" value="ECO:0007669"/>
    <property type="project" value="InterPro"/>
</dbReference>
<feature type="compositionally biased region" description="Low complexity" evidence="2">
    <location>
        <begin position="89"/>
        <end position="109"/>
    </location>
</feature>
<keyword evidence="5" id="KW-1185">Reference proteome</keyword>
<proteinExistence type="inferred from homology"/>
<feature type="region of interest" description="Disordered" evidence="2">
    <location>
        <begin position="508"/>
        <end position="534"/>
    </location>
</feature>
<feature type="region of interest" description="Disordered" evidence="2">
    <location>
        <begin position="71"/>
        <end position="109"/>
    </location>
</feature>
<feature type="domain" description="CCAAT-binding factor" evidence="3">
    <location>
        <begin position="401"/>
        <end position="561"/>
    </location>
</feature>
<evidence type="ECO:0000313" key="5">
    <source>
        <dbReference type="Proteomes" id="UP000256970"/>
    </source>
</evidence>
<comment type="similarity">
    <text evidence="1">Belongs to the CBF/MAK21 family.</text>
</comment>
<name>A0A383VGH6_TETOB</name>
<feature type="region of interest" description="Disordered" evidence="2">
    <location>
        <begin position="302"/>
        <end position="327"/>
    </location>
</feature>
<feature type="compositionally biased region" description="Low complexity" evidence="2">
    <location>
        <begin position="271"/>
        <end position="285"/>
    </location>
</feature>
<gene>
    <name evidence="4" type="ORF">BQ4739_LOCUS4816</name>
</gene>
<dbReference type="GO" id="GO:0030692">
    <property type="term" value="C:Noc4p-Nop14p complex"/>
    <property type="evidence" value="ECO:0007669"/>
    <property type="project" value="TreeGrafter"/>
</dbReference>
<evidence type="ECO:0000313" key="4">
    <source>
        <dbReference type="EMBL" id="SZX64301.1"/>
    </source>
</evidence>
<feature type="region of interest" description="Disordered" evidence="2">
    <location>
        <begin position="226"/>
        <end position="249"/>
    </location>
</feature>
<dbReference type="InterPro" id="IPR027193">
    <property type="entry name" value="Noc4"/>
</dbReference>
<evidence type="ECO:0000259" key="3">
    <source>
        <dbReference type="Pfam" id="PF03914"/>
    </source>
</evidence>
<evidence type="ECO:0000256" key="2">
    <source>
        <dbReference type="SAM" id="MobiDB-lite"/>
    </source>
</evidence>
<dbReference type="GO" id="GO:0032040">
    <property type="term" value="C:small-subunit processome"/>
    <property type="evidence" value="ECO:0007669"/>
    <property type="project" value="TreeGrafter"/>
</dbReference>
<dbReference type="InterPro" id="IPR005612">
    <property type="entry name" value="CCAAT-binding_factor"/>
</dbReference>
<dbReference type="AlphaFoldDB" id="A0A383VGH6"/>
<feature type="region of interest" description="Disordered" evidence="2">
    <location>
        <begin position="266"/>
        <end position="285"/>
    </location>
</feature>
<dbReference type="EMBL" id="FNXT01000397">
    <property type="protein sequence ID" value="SZX64301.1"/>
    <property type="molecule type" value="Genomic_DNA"/>
</dbReference>
<protein>
    <recommendedName>
        <fullName evidence="3">CCAAT-binding factor domain-containing protein</fullName>
    </recommendedName>
</protein>
<dbReference type="PANTHER" id="PTHR12455:SF0">
    <property type="entry name" value="NUCLEOLAR COMPLEX PROTEIN 4 HOMOLOG"/>
    <property type="match status" value="1"/>
</dbReference>
<sequence>MTTAAAAAPAALTAKQAKLFGEQLQHDPMRHANNAVVLLQCLQEPLQEPLARGAMQALKLFFVEQHDEGQLQSHSSSSSSAAKRHKTNPAAAAAAAASSSQPEQQQQQQTPEELYAAWLSRQYAAYIHALLQLLGSASASPSLQVSALAASMECVRHEAGPAVFSNRLFGRIISCMLTGSGVQPEVYSLLFTKYLHCLDVRFYTLAAITRLAQQHAVRGETAAAAAAGGDSDAEDEEAAVGGGSSRGSADVSRTMFDVLSHIAPIVPPKQPQQKDQQQQQQSPLADLQSWCGAAEAGLVQAAGDSNASAKARRKRKQQQQEEPGAAAAAPAAAAAAWANLKLQQRCYGDAWLAFLRTDLPHDIYRKVLLKLHSEVLPALVNPLLLSDFLSHSLDRGGLEGMLALNGIFRLVTRHGLEYPAFYARLYGLLTPAAFMHKQRVQFFQLADIFLSSSMVPAYTAAAFAKKFGRLALRAPPAGAMLALGFIHNIIRRHPSCMVLLHKPAAAAAGGGDEDSDEAAAAAGRDVYDEAQPDPAKSRAVESSLWELAALRNHYCPQVASMCSVLDKDLANRVRTSELDLVPLLPASYASLMGQELGRKLRKGVATAFYAAPPQGLWDAALLGEELQGWDLSLGAEEPAQQ</sequence>